<protein>
    <submittedName>
        <fullName evidence="2">Uncharacterized protein</fullName>
    </submittedName>
</protein>
<comment type="caution">
    <text evidence="2">The sequence shown here is derived from an EMBL/GenBank/DDBJ whole genome shotgun (WGS) entry which is preliminary data.</text>
</comment>
<gene>
    <name evidence="2" type="ORF">KRM00_002066</name>
</gene>
<dbReference type="AlphaFoldDB" id="A0AAN6A5Z5"/>
<reference evidence="2" key="2">
    <citation type="submission" date="2021-06" db="EMBL/GenBank/DDBJ databases">
        <authorList>
            <consortium name="NCBI Pathogen Detection Project"/>
        </authorList>
    </citation>
    <scope>NUCLEOTIDE SEQUENCE</scope>
    <source>
        <strain evidence="2">HN1000</strain>
    </source>
</reference>
<organism evidence="2 3">
    <name type="scientific">Clostridioides difficile</name>
    <name type="common">Peptoclostridium difficile</name>
    <dbReference type="NCBI Taxonomy" id="1496"/>
    <lineage>
        <taxon>Bacteria</taxon>
        <taxon>Bacillati</taxon>
        <taxon>Bacillota</taxon>
        <taxon>Clostridia</taxon>
        <taxon>Peptostreptococcales</taxon>
        <taxon>Peptostreptococcaceae</taxon>
        <taxon>Clostridioides</taxon>
    </lineage>
</organism>
<dbReference type="Proteomes" id="UP000878956">
    <property type="component" value="Unassembled WGS sequence"/>
</dbReference>
<feature type="transmembrane region" description="Helical" evidence="1">
    <location>
        <begin position="38"/>
        <end position="55"/>
    </location>
</feature>
<evidence type="ECO:0000256" key="1">
    <source>
        <dbReference type="SAM" id="Phobius"/>
    </source>
</evidence>
<feature type="transmembrane region" description="Helical" evidence="1">
    <location>
        <begin position="126"/>
        <end position="154"/>
    </location>
</feature>
<keyword evidence="1" id="KW-0812">Transmembrane</keyword>
<keyword evidence="1" id="KW-1133">Transmembrane helix</keyword>
<evidence type="ECO:0000313" key="3">
    <source>
        <dbReference type="Proteomes" id="UP000878956"/>
    </source>
</evidence>
<feature type="transmembrane region" description="Helical" evidence="1">
    <location>
        <begin position="61"/>
        <end position="76"/>
    </location>
</feature>
<dbReference type="EMBL" id="DAEPXK010000019">
    <property type="protein sequence ID" value="HBH1542580.1"/>
    <property type="molecule type" value="Genomic_DNA"/>
</dbReference>
<accession>A0AAN6A5Z5</accession>
<reference evidence="2" key="1">
    <citation type="journal article" date="2018" name="Genome Biol.">
        <title>SKESA: strategic k-mer extension for scrupulous assemblies.</title>
        <authorList>
            <person name="Souvorov A."/>
            <person name="Agarwala R."/>
            <person name="Lipman D.J."/>
        </authorList>
    </citation>
    <scope>NUCLEOTIDE SEQUENCE</scope>
    <source>
        <strain evidence="2">HN1000</strain>
    </source>
</reference>
<keyword evidence="1" id="KW-0472">Membrane</keyword>
<evidence type="ECO:0000313" key="2">
    <source>
        <dbReference type="EMBL" id="HBH1542580.1"/>
    </source>
</evidence>
<proteinExistence type="predicted"/>
<name>A0AAN6A5Z5_CLODI</name>
<feature type="transmembrane region" description="Helical" evidence="1">
    <location>
        <begin position="166"/>
        <end position="189"/>
    </location>
</feature>
<sequence>MNIIRNRDEKIKKEKYIKDQEEELLEEKLIPFTQIDSNLLLCCGLLIISIITSFIVAKWELFIYSVICIFLTIYVGRRLKFREKNDEVTNVVIWNLSQSINDFIEYKIKNYDLLGDYKNLLLKTSIVLAICLLFVVNSAICLIPTLFFILLFFISFAKREVETINLFIKILIVVSAIGFMLKSITIIVFTGIFDVDLFNIIAVNIFAVVQFLCKNIEIEEL</sequence>